<accession>A0A645CB35</accession>
<protein>
    <submittedName>
        <fullName evidence="1">Uncharacterized protein</fullName>
    </submittedName>
</protein>
<comment type="caution">
    <text evidence="1">The sequence shown here is derived from an EMBL/GenBank/DDBJ whole genome shotgun (WGS) entry which is preliminary data.</text>
</comment>
<sequence>MIPAADCERRADLIVAAGGVEYDQRTVLTDKIAAGAFAHQLVKTLLCECFRLEPEFKTGLIAEIQSGLAFEQNMFAPARQPHRKAAAARFVKRLPDRTVAVVAGAVDGGRALAFVELPFQCQVRRGRAQSHTGGQQQDRPYRPHSLHSQLLFHVVYIH</sequence>
<dbReference type="AlphaFoldDB" id="A0A645CB35"/>
<evidence type="ECO:0000313" key="1">
    <source>
        <dbReference type="EMBL" id="MPM74141.1"/>
    </source>
</evidence>
<name>A0A645CB35_9ZZZZ</name>
<organism evidence="1">
    <name type="scientific">bioreactor metagenome</name>
    <dbReference type="NCBI Taxonomy" id="1076179"/>
    <lineage>
        <taxon>unclassified sequences</taxon>
        <taxon>metagenomes</taxon>
        <taxon>ecological metagenomes</taxon>
    </lineage>
</organism>
<proteinExistence type="predicted"/>
<gene>
    <name evidence="1" type="ORF">SDC9_121126</name>
</gene>
<reference evidence="1" key="1">
    <citation type="submission" date="2019-08" db="EMBL/GenBank/DDBJ databases">
        <authorList>
            <person name="Kucharzyk K."/>
            <person name="Murdoch R.W."/>
            <person name="Higgins S."/>
            <person name="Loffler F."/>
        </authorList>
    </citation>
    <scope>NUCLEOTIDE SEQUENCE</scope>
</reference>
<dbReference type="EMBL" id="VSSQ01025775">
    <property type="protein sequence ID" value="MPM74141.1"/>
    <property type="molecule type" value="Genomic_DNA"/>
</dbReference>